<dbReference type="InterPro" id="IPR026823">
    <property type="entry name" value="cEGF"/>
</dbReference>
<feature type="domain" description="EGF-like" evidence="17">
    <location>
        <begin position="432"/>
        <end position="473"/>
    </location>
</feature>
<feature type="domain" description="EGF-like" evidence="17">
    <location>
        <begin position="2455"/>
        <end position="2493"/>
    </location>
</feature>
<dbReference type="InterPro" id="IPR000742">
    <property type="entry name" value="EGF"/>
</dbReference>
<dbReference type="Pfam" id="PF23263">
    <property type="entry name" value="C8-3_MUC4"/>
    <property type="match status" value="1"/>
</dbReference>
<dbReference type="Pfam" id="PF06119">
    <property type="entry name" value="NIDO"/>
    <property type="match status" value="1"/>
</dbReference>
<feature type="domain" description="EGF-like" evidence="17">
    <location>
        <begin position="597"/>
        <end position="637"/>
    </location>
</feature>
<dbReference type="SMART" id="SM00216">
    <property type="entry name" value="VWD"/>
    <property type="match status" value="1"/>
</dbReference>
<dbReference type="SUPFAM" id="SSF57196">
    <property type="entry name" value="EGF/Laminin"/>
    <property type="match status" value="6"/>
</dbReference>
<dbReference type="PROSITE" id="PS50026">
    <property type="entry name" value="EGF_3"/>
    <property type="match status" value="36"/>
</dbReference>
<dbReference type="InterPro" id="IPR013783">
    <property type="entry name" value="Ig-like_fold"/>
</dbReference>
<feature type="region of interest" description="Disordered" evidence="14">
    <location>
        <begin position="2655"/>
        <end position="2674"/>
    </location>
</feature>
<proteinExistence type="predicted"/>
<dbReference type="InterPro" id="IPR001881">
    <property type="entry name" value="EGF-like_Ca-bd_dom"/>
</dbReference>
<dbReference type="InterPro" id="IPR003886">
    <property type="entry name" value="NIDO_dom"/>
</dbReference>
<evidence type="ECO:0000256" key="3">
    <source>
        <dbReference type="ARBA" id="ARBA00022525"/>
    </source>
</evidence>
<dbReference type="SMART" id="SM00179">
    <property type="entry name" value="EGF_CA"/>
    <property type="match status" value="37"/>
</dbReference>
<dbReference type="Pfam" id="PF12661">
    <property type="entry name" value="hEGF"/>
    <property type="match status" value="1"/>
</dbReference>
<dbReference type="PROSITE" id="PS51220">
    <property type="entry name" value="NIDO"/>
    <property type="match status" value="1"/>
</dbReference>
<dbReference type="PANTHER" id="PTHR24034">
    <property type="entry name" value="EGF-LIKE DOMAIN-CONTAINING PROTEIN"/>
    <property type="match status" value="1"/>
</dbReference>
<feature type="domain" description="EGF-like" evidence="17">
    <location>
        <begin position="1383"/>
        <end position="1418"/>
    </location>
</feature>
<dbReference type="PROSITE" id="PS01186">
    <property type="entry name" value="EGF_2"/>
    <property type="match status" value="24"/>
</dbReference>
<feature type="domain" description="EGF-like" evidence="17">
    <location>
        <begin position="758"/>
        <end position="798"/>
    </location>
</feature>
<feature type="chain" id="PRO_5046582410" description="Fibrillin-2-like" evidence="16">
    <location>
        <begin position="22"/>
        <end position="2759"/>
    </location>
</feature>
<evidence type="ECO:0000256" key="5">
    <source>
        <dbReference type="ARBA" id="ARBA00022692"/>
    </source>
</evidence>
<keyword evidence="4 13" id="KW-0245">EGF-like domain</keyword>
<keyword evidence="10 15" id="KW-0472">Membrane</keyword>
<feature type="domain" description="EGF-like" evidence="17">
    <location>
        <begin position="717"/>
        <end position="757"/>
    </location>
</feature>
<sequence>MGRNLLLYLLCLCTVLRYTTAVADLSDCAAAGSICHTNADCFKTRDEKFVCMCRMGYRGTGVQCQDIDECTTGLHNCHEKAVCSNTLGSYTCSCQNGYFGDGLQCQDINECQTNNGGCHANALCTNRDGGRDCSCKSGFTGNGFQCYDDNECARPGICHWNATCTNNPGSYVCTCNAGYKGNGNYLCLDVDECSETPGVCSAFFGYKGCKNLPGTYTCLCNSGYQSNGQTCEDINECEINTCSSFAECTNLPGSYRCTCPEGFVGNGLACVDINECDRKNSCDPNAICTNLLGSYECSCRAGFLGMGTKCTDINECVTNNICPANAACVNTAGSFFCDCGPGYSFSQNQCQDVDECATGHCSAYASCENLPGSFICVCQAGFDGDGLVCQDKDECATERRCHVNALCINVPGKYNCSCMVGYTGDGVSQCADVNECLVDNGGCRNKASCVNSKGSFSCTCPSGFQLVNRTTCEDIDECQIPEKACSINEQCSNMEGSYSCQCKSGFSRITDDLDCSDIDECEQQKPCHQNATCLNLAGSFSCTCNHGFSGNGITCKDINECAIEGMCHLYANCYNYPGDFLCVCHQGFTGDGFICTDVDECVISKNICPDISVCVNSPGAYVCSCLNGTVAYNNTCVLPSRECDPPCHTNGLCHPSPSEYQCVCDVGFKGDGLTCSDIDECEENVCPKKETQCVNNPGSFACICKVGYTLIGTECTDVDECKSGVDSCSKFAQCANTIGSHQCSCLSGFTGDGKNCSDINECQSQHGGCHPAASCINSPGSYKCTCPFGMTGSGFDCQDVDECNENSTLPHNCSLLAMCTNTEGSYICKCMAGYQGDGFTCADVDECLSPSICGNNMTCQNFPGTYTCTCTLGLVYGLGTCVNEKDCKNVTNACNTHAECKNIRGSNYCSCIEGFLGNGRDCQDIDECAQAGACPELSHCLNTAGSFHCDCWEGYQYNGTHCEDINECSVGTFTCPDNSTCHNKVGGYNCSCNNGFLYSNNSLCLDIDECATGKAQCPNASNCKNTVGRYFCECWVGFKGNQTVCEDVDECLNNSVCSDHSVCVNTEGSFQCICDHGFSSNGASSTQCKDIDECSRPEFGPLCTYGTCINTLGSFYCVCDKGFRSNDTECLDIDECSGSKNESICQPHSTCVNIPGSYECNCNLGYFLNRTKCQDIDECLADDSPCTANAVCVNTAGSFQCPCAPGFEARGPRCTDINECLLDKICRPDQVCINKPGSYQCTCPPGHHEENGTCIDNNECANNSTCHPLARCWNTVGSFTCQCRLGYTGNGTYCKDIDECSKSSRCHKSSQCINTPGSYVCVCAPGLIALGSLCVDLDECQSSKGGCHPAATCHNSVGGFQCQCGSGWDASTRNGHGMDGCIDRNECLSPDPCYSNRICTNFLGTYSCACSTGDTQCPQLPPMESELYPFGEEVGDAELPKTEADGNSPYIIPAAGFPFMGKIYERLFFSDNGLVQFQSVSENEKLLLPAPFPEGFNGNEDQPMLAVFWDDADLTLGDGKLLYQEYNLLNISDIYAEAIFQRTAQEVSKFETQRGKPPFSPSWILKITWDHVLPVSYQKINLSETNTFQCILTTDGLRSFALLRYSDMNWGPGQRTDHNALIGYTDGKSNFHNEIPKPPDNLFGPGGRYRPQTVMGNTGKLGQLVYDLTGAPEASSDPQRQCQIWAFSEPDPKEWALGLAPCPCTRVQAQEDLAFILETVPSEQMAQVRDLRALRWGGSRGRVFQSILFNKQKAGKRCVYDPEGPLLAGYSERFFTDDNMQQHIDKDLLPFQWCCVQSALCNMYLAKRPLDRCQGYGWNSSDSSIPGNRGAPGIGMVYGSLHFITFTGSEYTFKGLGEYVIVRLSSSTGSNIFTLQGQTDVLVVNGQPKLVPALVRLAAFYQGAGKVEWRCAESGDGLMVLVNDEVMTVSVGVVHVNVQGFAVRCTSVSRCAVVYGEGLYVLVWRGNAGRLSALVEVPQRFYNRTLGLLGHWSSNRADDFLLSNGRMVPSTNNNVPSEQSLLPFGQSWAVPVPESLLLSEPPSAPFSPVMTEQLMSSVSPDTLAKHSQTCQSSMQCVHDILATGNTNLGLDAQKDQQQLQSRAQNYGNLPPIVTEPFVIMCKVNSTVKVQFKAQDPNKDPITFSVALPRSPRVTIGSSDGILTWSPVGIQPVNVTVQVSDQTSSSVITPVLQLCNCMNGGSCQYNSVVENHLQGKFQIVGCLCPWGFSGKYCENRADMCKGQPCFPGVECITQKDGDLFTCGPCPPPTVYQGKQGYKCFENDFCLPPFPFPCHEMADCTSTGYNYTCKCKRGYSGDGKQCEDINECLVPSACPNAKFECVNMPGSVRCSCRYQKTRDTDGCGDSANPTGWNVFNVSMGWGNQASAPGLNKLEEILSMGFQNKFYNASAIAPETAPAGGQKEYRINVSSDTPHWYVMDYLTRVGQYYGIRSAYVDDLDECKTNEAPCSKTAQCVNTYGGYRCVCNGTDLKEESQSCIFDWNSVNRTDPQAGQTSEDKKSLILGLVLGIGIPLLLLLLLAALACFCCCSRKKTMSGDIPHLLPEYIQEHFNPPFNFDDPSLHYITHVSPRILDNLTPRQIRRQNPANFVQVGQLTSRHYMSSHYYDSIVRLHKLKTTQPPVTQADIYTQTPALASVSTPTSPLMQTPAVNKPRSSQHLPLRGEICSALVKKHSAMSFQCLTLCRLALACQEMLKSFHSLPPAASLGLVQRQVASGRERARQPSIEKQAIRYSHAFSEHRQA</sequence>
<evidence type="ECO:0000256" key="15">
    <source>
        <dbReference type="SAM" id="Phobius"/>
    </source>
</evidence>
<evidence type="ECO:0000256" key="4">
    <source>
        <dbReference type="ARBA" id="ARBA00022536"/>
    </source>
</evidence>
<dbReference type="InterPro" id="IPR018097">
    <property type="entry name" value="EGF_Ca-bd_CS"/>
</dbReference>
<feature type="domain" description="EGF-like" evidence="17">
    <location>
        <begin position="1090"/>
        <end position="1129"/>
    </location>
</feature>
<dbReference type="PROSITE" id="PS00010">
    <property type="entry name" value="ASX_HYDROXYL"/>
    <property type="match status" value="30"/>
</dbReference>
<feature type="domain" description="EGF-like" evidence="17">
    <location>
        <begin position="1336"/>
        <end position="1374"/>
    </location>
</feature>
<feature type="domain" description="EGF-like" evidence="17">
    <location>
        <begin position="272"/>
        <end position="311"/>
    </location>
</feature>
<dbReference type="SMART" id="SM00181">
    <property type="entry name" value="EGF"/>
    <property type="match status" value="39"/>
</dbReference>
<dbReference type="InterPro" id="IPR000152">
    <property type="entry name" value="EGF-type_Asp/Asn_hydroxyl_site"/>
</dbReference>
<feature type="domain" description="EGF-like" evidence="17">
    <location>
        <begin position="843"/>
        <end position="882"/>
    </location>
</feature>
<dbReference type="PROSITE" id="PS00022">
    <property type="entry name" value="EGF_1"/>
    <property type="match status" value="1"/>
</dbReference>
<dbReference type="InterPro" id="IPR009030">
    <property type="entry name" value="Growth_fac_rcpt_cys_sf"/>
</dbReference>
<keyword evidence="6 16" id="KW-0732">Signal</keyword>
<evidence type="ECO:0000256" key="1">
    <source>
        <dbReference type="ARBA" id="ARBA00004370"/>
    </source>
</evidence>
<keyword evidence="8" id="KW-0106">Calcium</keyword>
<dbReference type="SMART" id="SM00539">
    <property type="entry name" value="NIDO"/>
    <property type="match status" value="1"/>
</dbReference>
<feature type="domain" description="EGF-like" evidence="17">
    <location>
        <begin position="1047"/>
        <end position="1084"/>
    </location>
</feature>
<reference evidence="21 22" key="1">
    <citation type="submission" date="2023-09" db="EMBL/GenBank/DDBJ databases">
        <authorList>
            <person name="Wang M."/>
        </authorList>
    </citation>
    <scope>NUCLEOTIDE SEQUENCE [LARGE SCALE GENOMIC DNA]</scope>
    <source>
        <strain evidence="21">GT-2023</strain>
        <tissue evidence="21">Liver</tissue>
    </source>
</reference>
<dbReference type="Proteomes" id="UP001558613">
    <property type="component" value="Unassembled WGS sequence"/>
</dbReference>
<dbReference type="InterPro" id="IPR049883">
    <property type="entry name" value="NOTCH1_EGF-like"/>
</dbReference>
<dbReference type="SUPFAM" id="SSF57184">
    <property type="entry name" value="Growth factor receptor domain"/>
    <property type="match status" value="11"/>
</dbReference>
<comment type="caution">
    <text evidence="13">Lacks conserved residue(s) required for the propagation of feature annotation.</text>
</comment>
<feature type="domain" description="EGF-like" evidence="17">
    <location>
        <begin position="66"/>
        <end position="106"/>
    </location>
</feature>
<dbReference type="InterPro" id="IPR056619">
    <property type="entry name" value="C8-3_MUC4"/>
</dbReference>
<feature type="disulfide bond" evidence="13">
    <location>
        <begin position="643"/>
        <end position="653"/>
    </location>
</feature>
<feature type="transmembrane region" description="Helical" evidence="15">
    <location>
        <begin position="2519"/>
        <end position="2543"/>
    </location>
</feature>
<dbReference type="Pfam" id="PF12947">
    <property type="entry name" value="EGF_3"/>
    <property type="match status" value="11"/>
</dbReference>
<feature type="domain" description="EGF-like" evidence="17">
    <location>
        <begin position="1006"/>
        <end position="1046"/>
    </location>
</feature>
<evidence type="ECO:0000256" key="6">
    <source>
        <dbReference type="ARBA" id="ARBA00022729"/>
    </source>
</evidence>
<dbReference type="Gene3D" id="2.60.40.10">
    <property type="entry name" value="Immunoglobulins"/>
    <property type="match status" value="1"/>
</dbReference>
<evidence type="ECO:0000256" key="8">
    <source>
        <dbReference type="ARBA" id="ARBA00022837"/>
    </source>
</evidence>
<feature type="domain" description="EGF-like" evidence="17">
    <location>
        <begin position="233"/>
        <end position="271"/>
    </location>
</feature>
<feature type="domain" description="EGF-like" evidence="17">
    <location>
        <begin position="557"/>
        <end position="594"/>
    </location>
</feature>
<evidence type="ECO:0000259" key="20">
    <source>
        <dbReference type="PROSITE" id="PS51233"/>
    </source>
</evidence>
<feature type="domain" description="EGF-like" evidence="17">
    <location>
        <begin position="107"/>
        <end position="145"/>
    </location>
</feature>
<feature type="domain" description="EGF-like" evidence="17">
    <location>
        <begin position="2280"/>
        <end position="2321"/>
    </location>
</feature>
<evidence type="ECO:0000256" key="7">
    <source>
        <dbReference type="ARBA" id="ARBA00022737"/>
    </source>
</evidence>
<evidence type="ECO:0000259" key="18">
    <source>
        <dbReference type="PROSITE" id="PS50856"/>
    </source>
</evidence>
<dbReference type="InterPro" id="IPR013032">
    <property type="entry name" value="EGF-like_CS"/>
</dbReference>
<keyword evidence="9 15" id="KW-1133">Transmembrane helix</keyword>
<dbReference type="InterPro" id="IPR005533">
    <property type="entry name" value="AMOP_dom"/>
</dbReference>
<evidence type="ECO:0000256" key="13">
    <source>
        <dbReference type="PROSITE-ProRule" id="PRU00076"/>
    </source>
</evidence>
<evidence type="ECO:0000256" key="14">
    <source>
        <dbReference type="SAM" id="MobiDB-lite"/>
    </source>
</evidence>
<feature type="domain" description="EGF-like" evidence="17">
    <location>
        <begin position="1296"/>
        <end position="1335"/>
    </location>
</feature>
<dbReference type="InterPro" id="IPR050751">
    <property type="entry name" value="ECM_structural_protein"/>
</dbReference>
<name>A0ABR3MGA9_9TELE</name>
<dbReference type="Gene3D" id="2.10.25.10">
    <property type="entry name" value="Laminin"/>
    <property type="match status" value="37"/>
</dbReference>
<feature type="domain" description="VWFD" evidence="20">
    <location>
        <begin position="1833"/>
        <end position="2036"/>
    </location>
</feature>
<evidence type="ECO:0000256" key="16">
    <source>
        <dbReference type="SAM" id="SignalP"/>
    </source>
</evidence>
<feature type="domain" description="EGF-like" evidence="17">
    <location>
        <begin position="24"/>
        <end position="65"/>
    </location>
</feature>
<evidence type="ECO:0000256" key="9">
    <source>
        <dbReference type="ARBA" id="ARBA00022989"/>
    </source>
</evidence>
<evidence type="ECO:0000259" key="17">
    <source>
        <dbReference type="PROSITE" id="PS50026"/>
    </source>
</evidence>
<dbReference type="InterPro" id="IPR024731">
    <property type="entry name" value="NELL2-like_EGF"/>
</dbReference>
<feature type="domain" description="EGF-like" evidence="17">
    <location>
        <begin position="189"/>
        <end position="232"/>
    </location>
</feature>
<feature type="domain" description="AMOP" evidence="18">
    <location>
        <begin position="1674"/>
        <end position="1808"/>
    </location>
</feature>
<gene>
    <name evidence="21" type="ORF">QQF64_006080</name>
</gene>
<feature type="domain" description="EGF-like" evidence="17">
    <location>
        <begin position="1132"/>
        <end position="1174"/>
    </location>
</feature>
<evidence type="ECO:0000256" key="12">
    <source>
        <dbReference type="ARBA" id="ARBA00023180"/>
    </source>
</evidence>
<evidence type="ECO:0000313" key="21">
    <source>
        <dbReference type="EMBL" id="KAL1263341.1"/>
    </source>
</evidence>
<feature type="domain" description="EGF-like" evidence="17">
    <location>
        <begin position="1256"/>
        <end position="1295"/>
    </location>
</feature>
<keyword evidence="22" id="KW-1185">Reference proteome</keyword>
<organism evidence="21 22">
    <name type="scientific">Cirrhinus molitorella</name>
    <name type="common">mud carp</name>
    <dbReference type="NCBI Taxonomy" id="172907"/>
    <lineage>
        <taxon>Eukaryota</taxon>
        <taxon>Metazoa</taxon>
        <taxon>Chordata</taxon>
        <taxon>Craniata</taxon>
        <taxon>Vertebrata</taxon>
        <taxon>Euteleostomi</taxon>
        <taxon>Actinopterygii</taxon>
        <taxon>Neopterygii</taxon>
        <taxon>Teleostei</taxon>
        <taxon>Ostariophysi</taxon>
        <taxon>Cypriniformes</taxon>
        <taxon>Cyprinidae</taxon>
        <taxon>Labeoninae</taxon>
        <taxon>Labeonini</taxon>
        <taxon>Cirrhinus</taxon>
    </lineage>
</organism>
<comment type="subcellular location">
    <subcellularLocation>
        <location evidence="1">Membrane</location>
    </subcellularLocation>
    <subcellularLocation>
        <location evidence="2">Secreted</location>
    </subcellularLocation>
</comment>
<feature type="domain" description="EGF-like" evidence="17">
    <location>
        <begin position="883"/>
        <end position="923"/>
    </location>
</feature>
<dbReference type="InterPro" id="IPR001846">
    <property type="entry name" value="VWF_type-D"/>
</dbReference>
<keyword evidence="7" id="KW-0677">Repeat</keyword>
<feature type="domain" description="EGF-like" evidence="17">
    <location>
        <begin position="1175"/>
        <end position="1215"/>
    </location>
</feature>
<keyword evidence="5 15" id="KW-0812">Transmembrane</keyword>
<feature type="domain" description="EGF-like" evidence="17">
    <location>
        <begin position="924"/>
        <end position="963"/>
    </location>
</feature>
<evidence type="ECO:0000256" key="11">
    <source>
        <dbReference type="ARBA" id="ARBA00023157"/>
    </source>
</evidence>
<feature type="domain" description="EGF-like" evidence="17">
    <location>
        <begin position="964"/>
        <end position="1005"/>
    </location>
</feature>
<dbReference type="PANTHER" id="PTHR24034:SF209">
    <property type="entry name" value="EGF-LIKE DOMAIN-CONTAINING PROTEIN"/>
    <property type="match status" value="1"/>
</dbReference>
<feature type="domain" description="EGF-like" evidence="17">
    <location>
        <begin position="474"/>
        <end position="516"/>
    </location>
</feature>
<evidence type="ECO:0000259" key="19">
    <source>
        <dbReference type="PROSITE" id="PS51220"/>
    </source>
</evidence>
<dbReference type="CDD" id="cd00054">
    <property type="entry name" value="EGF_CA"/>
    <property type="match status" value="29"/>
</dbReference>
<dbReference type="PROSITE" id="PS50856">
    <property type="entry name" value="AMOP"/>
    <property type="match status" value="1"/>
</dbReference>
<dbReference type="Pfam" id="PF07645">
    <property type="entry name" value="EGF_CA"/>
    <property type="match status" value="19"/>
</dbReference>
<dbReference type="Pfam" id="PF12662">
    <property type="entry name" value="cEGF"/>
    <property type="match status" value="3"/>
</dbReference>
<feature type="domain" description="EGF-like" evidence="17">
    <location>
        <begin position="799"/>
        <end position="840"/>
    </location>
</feature>
<dbReference type="EMBL" id="JAYMGO010000013">
    <property type="protein sequence ID" value="KAL1263341.1"/>
    <property type="molecule type" value="Genomic_DNA"/>
</dbReference>
<feature type="domain" description="EGF-like" evidence="17">
    <location>
        <begin position="639"/>
        <end position="676"/>
    </location>
</feature>
<accession>A0ABR3MGA9</accession>
<feature type="domain" description="EGF-like" evidence="17">
    <location>
        <begin position="517"/>
        <end position="556"/>
    </location>
</feature>
<dbReference type="SMART" id="SM00723">
    <property type="entry name" value="AMOP"/>
    <property type="match status" value="1"/>
</dbReference>
<comment type="caution">
    <text evidence="21">The sequence shown here is derived from an EMBL/GenBank/DDBJ whole genome shotgun (WGS) entry which is preliminary data.</text>
</comment>
<keyword evidence="11 13" id="KW-1015">Disulfide bond</keyword>
<keyword evidence="3" id="KW-0964">Secreted</keyword>
<evidence type="ECO:0000256" key="2">
    <source>
        <dbReference type="ARBA" id="ARBA00004613"/>
    </source>
</evidence>
<protein>
    <recommendedName>
        <fullName evidence="23">Fibrillin-2-like</fullName>
    </recommendedName>
</protein>
<feature type="signal peptide" evidence="16">
    <location>
        <begin position="1"/>
        <end position="21"/>
    </location>
</feature>
<feature type="domain" description="NIDO" evidence="19">
    <location>
        <begin position="1507"/>
        <end position="1671"/>
    </location>
</feature>
<keyword evidence="12" id="KW-0325">Glycoprotein</keyword>
<evidence type="ECO:0000256" key="10">
    <source>
        <dbReference type="ARBA" id="ARBA00023136"/>
    </source>
</evidence>
<feature type="domain" description="EGF-like" evidence="17">
    <location>
        <begin position="677"/>
        <end position="716"/>
    </location>
</feature>
<feature type="domain" description="EGF-like" evidence="17">
    <location>
        <begin position="1216"/>
        <end position="1253"/>
    </location>
</feature>
<dbReference type="PROSITE" id="PS01187">
    <property type="entry name" value="EGF_CA"/>
    <property type="match status" value="9"/>
</dbReference>
<feature type="domain" description="EGF-like" evidence="17">
    <location>
        <begin position="391"/>
        <end position="431"/>
    </location>
</feature>
<evidence type="ECO:0000313" key="22">
    <source>
        <dbReference type="Proteomes" id="UP001558613"/>
    </source>
</evidence>
<evidence type="ECO:0008006" key="23">
    <source>
        <dbReference type="Google" id="ProtNLM"/>
    </source>
</evidence>
<feature type="domain" description="EGF-like" evidence="17">
    <location>
        <begin position="312"/>
        <end position="351"/>
    </location>
</feature>
<feature type="domain" description="EGF-like" evidence="17">
    <location>
        <begin position="352"/>
        <end position="390"/>
    </location>
</feature>
<dbReference type="PROSITE" id="PS51233">
    <property type="entry name" value="VWFD"/>
    <property type="match status" value="1"/>
</dbReference>
<feature type="domain" description="EGF-like" evidence="17">
    <location>
        <begin position="148"/>
        <end position="188"/>
    </location>
</feature>